<evidence type="ECO:0000313" key="2">
    <source>
        <dbReference type="Proteomes" id="UP000001929"/>
    </source>
</evidence>
<reference evidence="1 2" key="1">
    <citation type="journal article" date="2011" name="Stand. Genomic Sci.">
        <title>Complete genome sequence of Rhodospirillum rubrum type strain (S1).</title>
        <authorList>
            <person name="Munk A.C."/>
            <person name="Copeland A."/>
            <person name="Lucas S."/>
            <person name="Lapidus A."/>
            <person name="Del Rio T.G."/>
            <person name="Barry K."/>
            <person name="Detter J.C."/>
            <person name="Hammon N."/>
            <person name="Israni S."/>
            <person name="Pitluck S."/>
            <person name="Brettin T."/>
            <person name="Bruce D."/>
            <person name="Han C."/>
            <person name="Tapia R."/>
            <person name="Gilna P."/>
            <person name="Schmutz J."/>
            <person name="Larimer F."/>
            <person name="Land M."/>
            <person name="Kyrpides N.C."/>
            <person name="Mavromatis K."/>
            <person name="Richardson P."/>
            <person name="Rohde M."/>
            <person name="Goker M."/>
            <person name="Klenk H.P."/>
            <person name="Zhang Y."/>
            <person name="Roberts G.P."/>
            <person name="Reslewic S."/>
            <person name="Schwartz D.C."/>
        </authorList>
    </citation>
    <scope>NUCLEOTIDE SEQUENCE [LARGE SCALE GENOMIC DNA]</scope>
    <source>
        <strain evidence="2">ATCC 11170 / ATH 1.1.1 / DSM 467 / LMG 4362 / NCIMB 8255 / S1</strain>
    </source>
</reference>
<dbReference type="EMBL" id="CP000230">
    <property type="protein sequence ID" value="ABC24012.1"/>
    <property type="molecule type" value="Genomic_DNA"/>
</dbReference>
<dbReference type="EnsemblBacteria" id="ABC24012">
    <property type="protein sequence ID" value="ABC24012"/>
    <property type="gene ID" value="Rru_A3217"/>
</dbReference>
<accession>Q2RPD3</accession>
<evidence type="ECO:0000313" key="1">
    <source>
        <dbReference type="EMBL" id="ABC24012.1"/>
    </source>
</evidence>
<name>Q2RPD3_RHORT</name>
<dbReference type="Proteomes" id="UP000001929">
    <property type="component" value="Chromosome"/>
</dbReference>
<proteinExistence type="predicted"/>
<organism evidence="1 2">
    <name type="scientific">Rhodospirillum rubrum (strain ATCC 11170 / ATH 1.1.1 / DSM 467 / LMG 4362 / NCIMB 8255 / S1)</name>
    <dbReference type="NCBI Taxonomy" id="269796"/>
    <lineage>
        <taxon>Bacteria</taxon>
        <taxon>Pseudomonadati</taxon>
        <taxon>Pseudomonadota</taxon>
        <taxon>Alphaproteobacteria</taxon>
        <taxon>Rhodospirillales</taxon>
        <taxon>Rhodospirillaceae</taxon>
        <taxon>Rhodospirillum</taxon>
    </lineage>
</organism>
<sequence length="166" mass="17199">MDIRGYQMDRHGTLRVISGAAPAGPGGILVEAARGWARRPGLPGGFTPAVARQVCASGLAAALGPLESLLAVLTVHGQSPLDLSPPGTPLFRKDELLLARVLEGAVAEGLVESPAVARLGRRLSPRGEALLRRTLADLVRASHLRTTRAPLPCGPAHPLAIVLAAE</sequence>
<dbReference type="AlphaFoldDB" id="Q2RPD3"/>
<gene>
    <name evidence="1" type="ordered locus">Rru_A3217</name>
</gene>
<keyword evidence="2" id="KW-1185">Reference proteome</keyword>
<protein>
    <submittedName>
        <fullName evidence="1">Uncharacterized protein</fullName>
    </submittedName>
</protein>
<dbReference type="HOGENOM" id="CLU_1659396_0_0_5"/>
<dbReference type="STRING" id="269796.Rru_A3217"/>
<dbReference type="PATRIC" id="fig|269796.9.peg.3332"/>
<dbReference type="KEGG" id="rru:Rru_A3217"/>